<dbReference type="NCBIfam" id="TIGR00575">
    <property type="entry name" value="dnlj"/>
    <property type="match status" value="1"/>
</dbReference>
<dbReference type="GO" id="GO:0006281">
    <property type="term" value="P:DNA repair"/>
    <property type="evidence" value="ECO:0007669"/>
    <property type="project" value="UniProtKB-KW"/>
</dbReference>
<dbReference type="GO" id="GO:0006260">
    <property type="term" value="P:DNA replication"/>
    <property type="evidence" value="ECO:0007669"/>
    <property type="project" value="UniProtKB-KW"/>
</dbReference>
<comment type="catalytic activity">
    <reaction evidence="12 14 15">
        <text>NAD(+) + (deoxyribonucleotide)n-3'-hydroxyl + 5'-phospho-(deoxyribonucleotide)m = (deoxyribonucleotide)n+m + AMP + beta-nicotinamide D-nucleotide.</text>
        <dbReference type="EC" id="6.5.1.2"/>
    </reaction>
</comment>
<feature type="active site" description="N6-AMP-lysine intermediate" evidence="14">
    <location>
        <position position="118"/>
    </location>
</feature>
<evidence type="ECO:0000313" key="18">
    <source>
        <dbReference type="Proteomes" id="UP000654401"/>
    </source>
</evidence>
<name>A0A8J6NXQ0_9GAMM</name>
<evidence type="ECO:0000256" key="4">
    <source>
        <dbReference type="ARBA" id="ARBA00022598"/>
    </source>
</evidence>
<dbReference type="EMBL" id="JACNFK010000034">
    <property type="protein sequence ID" value="MBC8520061.1"/>
    <property type="molecule type" value="Genomic_DNA"/>
</dbReference>
<dbReference type="Pfam" id="PF03119">
    <property type="entry name" value="DNA_ligase_ZBD"/>
    <property type="match status" value="1"/>
</dbReference>
<dbReference type="SUPFAM" id="SSF52113">
    <property type="entry name" value="BRCT domain"/>
    <property type="match status" value="1"/>
</dbReference>
<dbReference type="InterPro" id="IPR018239">
    <property type="entry name" value="DNA_ligase_AS"/>
</dbReference>
<dbReference type="GO" id="GO:0046872">
    <property type="term" value="F:metal ion binding"/>
    <property type="evidence" value="ECO:0007669"/>
    <property type="project" value="UniProtKB-KW"/>
</dbReference>
<evidence type="ECO:0000256" key="14">
    <source>
        <dbReference type="HAMAP-Rule" id="MF_01588"/>
    </source>
</evidence>
<feature type="binding site" evidence="14">
    <location>
        <position position="176"/>
    </location>
    <ligand>
        <name>NAD(+)</name>
        <dbReference type="ChEBI" id="CHEBI:57540"/>
    </ligand>
</feature>
<keyword evidence="9 14" id="KW-0460">Magnesium</keyword>
<dbReference type="PROSITE" id="PS01056">
    <property type="entry name" value="DNA_LIGASE_N2"/>
    <property type="match status" value="1"/>
</dbReference>
<proteinExistence type="inferred from homology"/>
<keyword evidence="10 14" id="KW-0520">NAD</keyword>
<dbReference type="PROSITE" id="PS01055">
    <property type="entry name" value="DNA_LIGASE_N1"/>
    <property type="match status" value="1"/>
</dbReference>
<dbReference type="Pfam" id="PF12826">
    <property type="entry name" value="HHH_2"/>
    <property type="match status" value="1"/>
</dbReference>
<dbReference type="FunFam" id="3.30.470.30:FF:000001">
    <property type="entry name" value="DNA ligase"/>
    <property type="match status" value="1"/>
</dbReference>
<evidence type="ECO:0000256" key="8">
    <source>
        <dbReference type="ARBA" id="ARBA00022833"/>
    </source>
</evidence>
<organism evidence="17 18">
    <name type="scientific">Candidatus Thiopontia autotrophica</name>
    <dbReference type="NCBI Taxonomy" id="2841688"/>
    <lineage>
        <taxon>Bacteria</taxon>
        <taxon>Pseudomonadati</taxon>
        <taxon>Pseudomonadota</taxon>
        <taxon>Gammaproteobacteria</taxon>
        <taxon>Candidatus Thiopontia</taxon>
    </lineage>
</organism>
<dbReference type="PANTHER" id="PTHR23389:SF9">
    <property type="entry name" value="DNA LIGASE"/>
    <property type="match status" value="1"/>
</dbReference>
<evidence type="ECO:0000313" key="17">
    <source>
        <dbReference type="EMBL" id="MBC8520061.1"/>
    </source>
</evidence>
<evidence type="ECO:0000256" key="9">
    <source>
        <dbReference type="ARBA" id="ARBA00022842"/>
    </source>
</evidence>
<feature type="binding site" evidence="14">
    <location>
        <begin position="85"/>
        <end position="86"/>
    </location>
    <ligand>
        <name>NAD(+)</name>
        <dbReference type="ChEBI" id="CHEBI:57540"/>
    </ligand>
</feature>
<dbReference type="PROSITE" id="PS50172">
    <property type="entry name" value="BRCT"/>
    <property type="match status" value="1"/>
</dbReference>
<evidence type="ECO:0000256" key="2">
    <source>
        <dbReference type="ARBA" id="ARBA00012722"/>
    </source>
</evidence>
<dbReference type="SMART" id="SM00278">
    <property type="entry name" value="HhH1"/>
    <property type="match status" value="4"/>
</dbReference>
<dbReference type="Pfam" id="PF03120">
    <property type="entry name" value="OB_DNA_ligase"/>
    <property type="match status" value="1"/>
</dbReference>
<comment type="caution">
    <text evidence="17">The sequence shown here is derived from an EMBL/GenBank/DDBJ whole genome shotgun (WGS) entry which is preliminary data.</text>
</comment>
<dbReference type="SMART" id="SM00292">
    <property type="entry name" value="BRCT"/>
    <property type="match status" value="1"/>
</dbReference>
<dbReference type="InterPro" id="IPR003583">
    <property type="entry name" value="Hlx-hairpin-Hlx_DNA-bd_motif"/>
</dbReference>
<comment type="caution">
    <text evidence="14">Lacks conserved residue(s) required for the propagation of feature annotation.</text>
</comment>
<accession>A0A8J6NXQ0</accession>
<feature type="binding site" evidence="14">
    <location>
        <position position="435"/>
    </location>
    <ligand>
        <name>Zn(2+)</name>
        <dbReference type="ChEBI" id="CHEBI:29105"/>
    </ligand>
</feature>
<evidence type="ECO:0000256" key="3">
    <source>
        <dbReference type="ARBA" id="ARBA00013308"/>
    </source>
</evidence>
<dbReference type="InterPro" id="IPR001357">
    <property type="entry name" value="BRCT_dom"/>
</dbReference>
<dbReference type="EC" id="6.5.1.2" evidence="2 14"/>
<dbReference type="FunFam" id="1.10.150.20:FF:000006">
    <property type="entry name" value="DNA ligase"/>
    <property type="match status" value="1"/>
</dbReference>
<feature type="binding site" evidence="14">
    <location>
        <position position="411"/>
    </location>
    <ligand>
        <name>Zn(2+)</name>
        <dbReference type="ChEBI" id="CHEBI:29105"/>
    </ligand>
</feature>
<keyword evidence="8 14" id="KW-0862">Zinc</keyword>
<dbReference type="Gene3D" id="2.40.50.140">
    <property type="entry name" value="Nucleic acid-binding proteins"/>
    <property type="match status" value="1"/>
</dbReference>
<dbReference type="GO" id="GO:0005829">
    <property type="term" value="C:cytosol"/>
    <property type="evidence" value="ECO:0007669"/>
    <property type="project" value="TreeGrafter"/>
</dbReference>
<dbReference type="SUPFAM" id="SSF50249">
    <property type="entry name" value="Nucleic acid-binding proteins"/>
    <property type="match status" value="1"/>
</dbReference>
<feature type="binding site" evidence="14">
    <location>
        <position position="414"/>
    </location>
    <ligand>
        <name>Zn(2+)</name>
        <dbReference type="ChEBI" id="CHEBI:29105"/>
    </ligand>
</feature>
<comment type="cofactor">
    <cofactor evidence="14">
        <name>Mg(2+)</name>
        <dbReference type="ChEBI" id="CHEBI:18420"/>
    </cofactor>
    <cofactor evidence="14">
        <name>Mn(2+)</name>
        <dbReference type="ChEBI" id="CHEBI:29035"/>
    </cofactor>
</comment>
<evidence type="ECO:0000256" key="5">
    <source>
        <dbReference type="ARBA" id="ARBA00022705"/>
    </source>
</evidence>
<keyword evidence="5 14" id="KW-0235">DNA replication</keyword>
<dbReference type="Pfam" id="PF01653">
    <property type="entry name" value="DNA_ligase_aden"/>
    <property type="match status" value="1"/>
</dbReference>
<dbReference type="FunFam" id="1.10.287.610:FF:000002">
    <property type="entry name" value="DNA ligase"/>
    <property type="match status" value="1"/>
</dbReference>
<protein>
    <recommendedName>
        <fullName evidence="3 14">DNA ligase</fullName>
        <ecNumber evidence="2 14">6.5.1.2</ecNumber>
    </recommendedName>
    <alternativeName>
        <fullName evidence="14">Polydeoxyribonucleotide synthase [NAD(+)]</fullName>
    </alternativeName>
</protein>
<evidence type="ECO:0000256" key="13">
    <source>
        <dbReference type="ARBA" id="ARBA00060881"/>
    </source>
</evidence>
<keyword evidence="11 14" id="KW-0234">DNA repair</keyword>
<dbReference type="InterPro" id="IPR041663">
    <property type="entry name" value="DisA/LigA_HHH"/>
</dbReference>
<dbReference type="InterPro" id="IPR033136">
    <property type="entry name" value="DNA_ligase_CS"/>
</dbReference>
<dbReference type="GO" id="GO:0003677">
    <property type="term" value="F:DNA binding"/>
    <property type="evidence" value="ECO:0007669"/>
    <property type="project" value="InterPro"/>
</dbReference>
<dbReference type="InterPro" id="IPR036420">
    <property type="entry name" value="BRCT_dom_sf"/>
</dbReference>
<comment type="similarity">
    <text evidence="13 14">Belongs to the NAD-dependent DNA ligase family. LigA subfamily.</text>
</comment>
<keyword evidence="14" id="KW-0464">Manganese</keyword>
<evidence type="ECO:0000256" key="15">
    <source>
        <dbReference type="RuleBase" id="RU000618"/>
    </source>
</evidence>
<dbReference type="SUPFAM" id="SSF56091">
    <property type="entry name" value="DNA ligase/mRNA capping enzyme, catalytic domain"/>
    <property type="match status" value="1"/>
</dbReference>
<dbReference type="PIRSF" id="PIRSF001604">
    <property type="entry name" value="LigA"/>
    <property type="match status" value="1"/>
</dbReference>
<dbReference type="Gene3D" id="1.10.287.610">
    <property type="entry name" value="Helix hairpin bin"/>
    <property type="match status" value="1"/>
</dbReference>
<dbReference type="InterPro" id="IPR013839">
    <property type="entry name" value="DNAligase_adenylation"/>
</dbReference>
<gene>
    <name evidence="14 17" type="primary">ligA</name>
    <name evidence="17" type="ORF">H8D24_06625</name>
</gene>
<evidence type="ECO:0000256" key="11">
    <source>
        <dbReference type="ARBA" id="ARBA00023204"/>
    </source>
</evidence>
<reference evidence="17 18" key="1">
    <citation type="submission" date="2020-08" db="EMBL/GenBank/DDBJ databases">
        <title>Bridging the membrane lipid divide: bacteria of the FCB group superphylum have the potential to synthesize archaeal ether lipids.</title>
        <authorList>
            <person name="Villanueva L."/>
            <person name="Von Meijenfeldt F.A.B."/>
            <person name="Westbye A.B."/>
            <person name="Yadav S."/>
            <person name="Hopmans E.C."/>
            <person name="Dutilh B.E."/>
            <person name="Sinninghe Damste J.S."/>
        </authorList>
    </citation>
    <scope>NUCLEOTIDE SEQUENCE [LARGE SCALE GENOMIC DNA]</scope>
    <source>
        <strain evidence="17">NIOZ-UU100</strain>
    </source>
</reference>
<evidence type="ECO:0000256" key="6">
    <source>
        <dbReference type="ARBA" id="ARBA00022723"/>
    </source>
</evidence>
<dbReference type="Gene3D" id="1.10.150.20">
    <property type="entry name" value="5' to 3' exonuclease, C-terminal subdomain"/>
    <property type="match status" value="2"/>
</dbReference>
<dbReference type="SMART" id="SM00532">
    <property type="entry name" value="LIGANc"/>
    <property type="match status" value="1"/>
</dbReference>
<dbReference type="Pfam" id="PF14520">
    <property type="entry name" value="HHH_5"/>
    <property type="match status" value="1"/>
</dbReference>
<dbReference type="AlphaFoldDB" id="A0A8J6NXQ0"/>
<dbReference type="HAMAP" id="MF_01588">
    <property type="entry name" value="DNA_ligase_A"/>
    <property type="match status" value="1"/>
</dbReference>
<dbReference type="PANTHER" id="PTHR23389">
    <property type="entry name" value="CHROMOSOME TRANSMISSION FIDELITY FACTOR 18"/>
    <property type="match status" value="1"/>
</dbReference>
<evidence type="ECO:0000256" key="12">
    <source>
        <dbReference type="ARBA" id="ARBA00034005"/>
    </source>
</evidence>
<keyword evidence="4 14" id="KW-0436">Ligase</keyword>
<dbReference type="Pfam" id="PF00533">
    <property type="entry name" value="BRCT"/>
    <property type="match status" value="1"/>
</dbReference>
<dbReference type="Gene3D" id="3.40.50.10190">
    <property type="entry name" value="BRCT domain"/>
    <property type="match status" value="1"/>
</dbReference>
<evidence type="ECO:0000256" key="7">
    <source>
        <dbReference type="ARBA" id="ARBA00022763"/>
    </source>
</evidence>
<dbReference type="InterPro" id="IPR004150">
    <property type="entry name" value="NAD_DNA_ligase_OB"/>
</dbReference>
<feature type="binding site" evidence="14">
    <location>
        <position position="317"/>
    </location>
    <ligand>
        <name>NAD(+)</name>
        <dbReference type="ChEBI" id="CHEBI:57540"/>
    </ligand>
</feature>
<dbReference type="FunFam" id="1.10.150.20:FF:000007">
    <property type="entry name" value="DNA ligase"/>
    <property type="match status" value="1"/>
</dbReference>
<feature type="binding site" evidence="14">
    <location>
        <position position="116"/>
    </location>
    <ligand>
        <name>NAD(+)</name>
        <dbReference type="ChEBI" id="CHEBI:57540"/>
    </ligand>
</feature>
<feature type="domain" description="BRCT" evidence="16">
    <location>
        <begin position="594"/>
        <end position="672"/>
    </location>
</feature>
<dbReference type="InterPro" id="IPR001679">
    <property type="entry name" value="DNA_ligase"/>
</dbReference>
<evidence type="ECO:0000256" key="10">
    <source>
        <dbReference type="ARBA" id="ARBA00023027"/>
    </source>
</evidence>
<dbReference type="Proteomes" id="UP000654401">
    <property type="component" value="Unassembled WGS sequence"/>
</dbReference>
<dbReference type="InterPro" id="IPR010994">
    <property type="entry name" value="RuvA_2-like"/>
</dbReference>
<keyword evidence="6 14" id="KW-0479">Metal-binding</keyword>
<dbReference type="Gene3D" id="6.20.10.30">
    <property type="match status" value="1"/>
</dbReference>
<dbReference type="FunFam" id="2.40.50.140:FF:000012">
    <property type="entry name" value="DNA ligase"/>
    <property type="match status" value="1"/>
</dbReference>
<evidence type="ECO:0000259" key="16">
    <source>
        <dbReference type="PROSITE" id="PS50172"/>
    </source>
</evidence>
<dbReference type="InterPro" id="IPR013840">
    <property type="entry name" value="DNAligase_N"/>
</dbReference>
<dbReference type="Gene3D" id="3.30.470.30">
    <property type="entry name" value="DNA ligase/mRNA capping enzyme"/>
    <property type="match status" value="1"/>
</dbReference>
<dbReference type="GO" id="GO:0003911">
    <property type="term" value="F:DNA ligase (NAD+) activity"/>
    <property type="evidence" value="ECO:0007669"/>
    <property type="project" value="UniProtKB-UniRule"/>
</dbReference>
<keyword evidence="7 14" id="KW-0227">DNA damage</keyword>
<sequence length="672" mass="74241">MSGQSPLPAARAQELRDQLNYHNHRYYTLDSPEILDSEYDALFRELQGLEQNYPELKRDDSPTRRVGGEILSAFESVDHETPMASLDNAFSYSEMEGFERRVRERGEIEHIEYVIEPKLDGLALNLLYIDGVLVRGATRGDGQTGEDVTSNIRTIPTIPFRLHGDNLPDRLEVRGEVFISIDDFKRLNQSQSVAGEKLFANPRNAAAGSLRQLDSSITAKRPLSFISYGIGIQQGGEKAESYQQLIEQLSSWGIPISTESQVVSGLDGCAEVYADLLSRREVLPYEIDGVVFKVNSFQLQQKLGSTSRAPRWAIAWKFPAEEATTELLSIDLQVGRTGALTPVARLAPVDVGGVTVSNATLHNEDEVQRKDVRVGDTVVVRRAGDVIPEVVRTIPDKRPHYTEIWKMPNSCPVCGSEVLREEDKSVARCSGGLFCPAQRKEAIWHFASRKGLDIEGLGGKLIDQLVDEKIIATAADLFSINSEQLSSLQRMGDKSADNLVGSLSKSRKTTLPRLLFALGIPEVGEATARSIAIHFGDLEPIMQATIDDLQVVDDVGPVVAHNIFTFFRQDHNRKVIESLLRSGVVWETIIPQERLPQPLLGESYVITGTLRNMKRSEAKERLQAMGAKVTGSVSKKTTALICGEDPGSKKVKAETLGIQVLDEEGLQSLLRS</sequence>
<evidence type="ECO:0000256" key="1">
    <source>
        <dbReference type="ARBA" id="ARBA00004067"/>
    </source>
</evidence>
<feature type="binding site" evidence="14">
    <location>
        <position position="293"/>
    </location>
    <ligand>
        <name>NAD(+)</name>
        <dbReference type="ChEBI" id="CHEBI:57540"/>
    </ligand>
</feature>
<comment type="function">
    <text evidence="1 14">DNA ligase that catalyzes the formation of phosphodiester linkages between 5'-phosphoryl and 3'-hydroxyl groups in double-stranded DNA using NAD as a coenzyme and as the energy source for the reaction. It is essential for DNA replication and repair of damaged DNA.</text>
</comment>
<feature type="binding site" evidence="14">
    <location>
        <position position="139"/>
    </location>
    <ligand>
        <name>NAD(+)</name>
        <dbReference type="ChEBI" id="CHEBI:57540"/>
    </ligand>
</feature>
<dbReference type="InterPro" id="IPR004149">
    <property type="entry name" value="Znf_DNAligase_C4"/>
</dbReference>
<dbReference type="InterPro" id="IPR012340">
    <property type="entry name" value="NA-bd_OB-fold"/>
</dbReference>
<dbReference type="SUPFAM" id="SSF47781">
    <property type="entry name" value="RuvA domain 2-like"/>
    <property type="match status" value="1"/>
</dbReference>
<dbReference type="NCBIfam" id="NF005932">
    <property type="entry name" value="PRK07956.1"/>
    <property type="match status" value="1"/>
</dbReference>
<feature type="binding site" evidence="14">
    <location>
        <begin position="36"/>
        <end position="40"/>
    </location>
    <ligand>
        <name>NAD(+)</name>
        <dbReference type="ChEBI" id="CHEBI:57540"/>
    </ligand>
</feature>
<dbReference type="CDD" id="cd00114">
    <property type="entry name" value="LIGANc"/>
    <property type="match status" value="1"/>
</dbReference>
<dbReference type="CDD" id="cd17748">
    <property type="entry name" value="BRCT_DNA_ligase_like"/>
    <property type="match status" value="1"/>
</dbReference>